<protein>
    <submittedName>
        <fullName evidence="2">Uncharacterized protein</fullName>
    </submittedName>
</protein>
<dbReference type="AlphaFoldDB" id="A0AAV5VK23"/>
<name>A0AAV5VK23_9BILA</name>
<evidence type="ECO:0000313" key="2">
    <source>
        <dbReference type="EMBL" id="GMT18608.1"/>
    </source>
</evidence>
<keyword evidence="3" id="KW-1185">Reference proteome</keyword>
<organism evidence="2 3">
    <name type="scientific">Pristionchus fissidentatus</name>
    <dbReference type="NCBI Taxonomy" id="1538716"/>
    <lineage>
        <taxon>Eukaryota</taxon>
        <taxon>Metazoa</taxon>
        <taxon>Ecdysozoa</taxon>
        <taxon>Nematoda</taxon>
        <taxon>Chromadorea</taxon>
        <taxon>Rhabditida</taxon>
        <taxon>Rhabditina</taxon>
        <taxon>Diplogasteromorpha</taxon>
        <taxon>Diplogasteroidea</taxon>
        <taxon>Neodiplogasteridae</taxon>
        <taxon>Pristionchus</taxon>
    </lineage>
</organism>
<feature type="region of interest" description="Disordered" evidence="1">
    <location>
        <begin position="93"/>
        <end position="112"/>
    </location>
</feature>
<evidence type="ECO:0000313" key="3">
    <source>
        <dbReference type="Proteomes" id="UP001432322"/>
    </source>
</evidence>
<dbReference type="Proteomes" id="UP001432322">
    <property type="component" value="Unassembled WGS sequence"/>
</dbReference>
<comment type="caution">
    <text evidence="2">The sequence shown here is derived from an EMBL/GenBank/DDBJ whole genome shotgun (WGS) entry which is preliminary data.</text>
</comment>
<feature type="non-terminal residue" evidence="2">
    <location>
        <position position="1"/>
    </location>
</feature>
<accession>A0AAV5VK23</accession>
<evidence type="ECO:0000256" key="1">
    <source>
        <dbReference type="SAM" id="MobiDB-lite"/>
    </source>
</evidence>
<dbReference type="EMBL" id="BTSY01000003">
    <property type="protein sequence ID" value="GMT18608.1"/>
    <property type="molecule type" value="Genomic_DNA"/>
</dbReference>
<reference evidence="2" key="1">
    <citation type="submission" date="2023-10" db="EMBL/GenBank/DDBJ databases">
        <title>Genome assembly of Pristionchus species.</title>
        <authorList>
            <person name="Yoshida K."/>
            <person name="Sommer R.J."/>
        </authorList>
    </citation>
    <scope>NUCLEOTIDE SEQUENCE</scope>
    <source>
        <strain evidence="2">RS5133</strain>
    </source>
</reference>
<sequence length="145" mass="17686">ARLSERRLLMHKIVRCRYSLLKRRYNQMVRRRFPSHRTFNKFSVSGFAFLRIELLPDLLKLFTMSEKGTQHRQMVKVAELEEQFVRAKLRGTFREEPKRTKKERRNGKMEKKMEINRGLPFHPWLHEKYNPKEAPLISPEYKLED</sequence>
<gene>
    <name evidence="2" type="ORF">PFISCL1PPCAC_9905</name>
</gene>
<proteinExistence type="predicted"/>